<dbReference type="Gene3D" id="3.60.10.10">
    <property type="entry name" value="Endonuclease/exonuclease/phosphatase"/>
    <property type="match status" value="1"/>
</dbReference>
<proteinExistence type="predicted"/>
<protein>
    <recommendedName>
        <fullName evidence="2">Endonuclease/exonuclease/phosphatase domain-containing protein</fullName>
    </recommendedName>
</protein>
<dbReference type="Proteomes" id="UP001320831">
    <property type="component" value="Unassembled WGS sequence"/>
</dbReference>
<dbReference type="InterPro" id="IPR036691">
    <property type="entry name" value="Endo/exonu/phosph_ase_sf"/>
</dbReference>
<evidence type="ECO:0000313" key="4">
    <source>
        <dbReference type="Proteomes" id="UP001320831"/>
    </source>
</evidence>
<keyword evidence="4" id="KW-1185">Reference proteome</keyword>
<dbReference type="EMBL" id="JAOCZP010000010">
    <property type="protein sequence ID" value="MCT7377904.1"/>
    <property type="molecule type" value="Genomic_DNA"/>
</dbReference>
<accession>A0ABT2LTS9</accession>
<feature type="transmembrane region" description="Helical" evidence="1">
    <location>
        <begin position="50"/>
        <end position="69"/>
    </location>
</feature>
<keyword evidence="1" id="KW-1133">Transmembrane helix</keyword>
<gene>
    <name evidence="3" type="ORF">N5A92_23070</name>
</gene>
<dbReference type="InterPro" id="IPR005135">
    <property type="entry name" value="Endo/exonuclease/phosphatase"/>
</dbReference>
<feature type="domain" description="Endonuclease/exonuclease/phosphatase" evidence="2">
    <location>
        <begin position="130"/>
        <end position="252"/>
    </location>
</feature>
<evidence type="ECO:0000259" key="2">
    <source>
        <dbReference type="Pfam" id="PF03372"/>
    </source>
</evidence>
<dbReference type="Pfam" id="PF03372">
    <property type="entry name" value="Exo_endo_phos"/>
    <property type="match status" value="1"/>
</dbReference>
<evidence type="ECO:0000256" key="1">
    <source>
        <dbReference type="SAM" id="Phobius"/>
    </source>
</evidence>
<keyword evidence="1" id="KW-0812">Transmembrane</keyword>
<evidence type="ECO:0000313" key="3">
    <source>
        <dbReference type="EMBL" id="MCT7377904.1"/>
    </source>
</evidence>
<comment type="caution">
    <text evidence="3">The sequence shown here is derived from an EMBL/GenBank/DDBJ whole genome shotgun (WGS) entry which is preliminary data.</text>
</comment>
<sequence length="257" mass="28538">MFRTREIAGRAGGTAGFVRVVVVSVGGAATAVTALPLIPNNEWWIRIWDFPRIQVAVVLLLVLVTAPFVMPLQRRGSAAFMGLVVLAIGWQAYKIAPYTPFHQTEAEAARLCKMDSRLRLLVINVVARNKDGAPILAISKRAGPDLLLLVETDRWWDRRLEPLKSSYPHVISHPQDNGYGLHLFSRFELVEPNVRLLIEDDVPSIKAGVRLPSGALIDFYGLHPKPPPIQDTAEREAELLIVGREVRELRPPLSPAT</sequence>
<feature type="transmembrane region" description="Helical" evidence="1">
    <location>
        <begin position="76"/>
        <end position="93"/>
    </location>
</feature>
<name>A0ABT2LTS9_9HYPH</name>
<feature type="transmembrane region" description="Helical" evidence="1">
    <location>
        <begin position="20"/>
        <end position="38"/>
    </location>
</feature>
<reference evidence="3 4" key="1">
    <citation type="submission" date="2022-09" db="EMBL/GenBank/DDBJ databases">
        <title>Chelativorans salina sp. nov., a novel slightly halophilic bacterium isolated from a saline lake sediment enrichment.</title>
        <authorList>
            <person name="Gao L."/>
            <person name="Fang B.-Z."/>
            <person name="Li W.-J."/>
        </authorList>
    </citation>
    <scope>NUCLEOTIDE SEQUENCE [LARGE SCALE GENOMIC DNA]</scope>
    <source>
        <strain evidence="3 4">EGI FJ00035</strain>
    </source>
</reference>
<keyword evidence="1" id="KW-0472">Membrane</keyword>
<organism evidence="3 4">
    <name type="scientific">Chelativorans salis</name>
    <dbReference type="NCBI Taxonomy" id="2978478"/>
    <lineage>
        <taxon>Bacteria</taxon>
        <taxon>Pseudomonadati</taxon>
        <taxon>Pseudomonadota</taxon>
        <taxon>Alphaproteobacteria</taxon>
        <taxon>Hyphomicrobiales</taxon>
        <taxon>Phyllobacteriaceae</taxon>
        <taxon>Chelativorans</taxon>
    </lineage>
</organism>
<dbReference type="SUPFAM" id="SSF56219">
    <property type="entry name" value="DNase I-like"/>
    <property type="match status" value="1"/>
</dbReference>